<dbReference type="SUPFAM" id="SSF64182">
    <property type="entry name" value="DHH phosphoesterases"/>
    <property type="match status" value="1"/>
</dbReference>
<evidence type="ECO:0000259" key="3">
    <source>
        <dbReference type="Pfam" id="PF02272"/>
    </source>
</evidence>
<dbReference type="Proteomes" id="UP000485367">
    <property type="component" value="Unassembled WGS sequence"/>
</dbReference>
<feature type="domain" description="DDH" evidence="2">
    <location>
        <begin position="19"/>
        <end position="215"/>
    </location>
</feature>
<protein>
    <submittedName>
        <fullName evidence="4">Bifunctional oligoribonuclease and PAP phosphatase NrnA</fullName>
        <ecNumber evidence="4">3.1.-.-</ecNumber>
    </submittedName>
</protein>
<feature type="compositionally biased region" description="Basic and acidic residues" evidence="1">
    <location>
        <begin position="394"/>
        <end position="409"/>
    </location>
</feature>
<dbReference type="InterPro" id="IPR038763">
    <property type="entry name" value="DHH_sf"/>
</dbReference>
<evidence type="ECO:0000313" key="4">
    <source>
        <dbReference type="EMBL" id="OQA52424.1"/>
    </source>
</evidence>
<feature type="region of interest" description="Disordered" evidence="1">
    <location>
        <begin position="454"/>
        <end position="511"/>
    </location>
</feature>
<keyword evidence="4" id="KW-0378">Hydrolase</keyword>
<comment type="caution">
    <text evidence="4">The sequence shown here is derived from an EMBL/GenBank/DDBJ whole genome shotgun (WGS) entry which is preliminary data.</text>
</comment>
<gene>
    <name evidence="4" type="primary">nrnA_1</name>
    <name evidence="4" type="ORF">BWY43_00491</name>
</gene>
<feature type="compositionally biased region" description="Basic and acidic residues" evidence="1">
    <location>
        <begin position="490"/>
        <end position="504"/>
    </location>
</feature>
<dbReference type="GO" id="GO:0003676">
    <property type="term" value="F:nucleic acid binding"/>
    <property type="evidence" value="ECO:0007669"/>
    <property type="project" value="InterPro"/>
</dbReference>
<dbReference type="PANTHER" id="PTHR47618:SF1">
    <property type="entry name" value="BIFUNCTIONAL OLIGORIBONUCLEASE AND PAP PHOSPHATASE NRNA"/>
    <property type="match status" value="1"/>
</dbReference>
<dbReference type="InterPro" id="IPR003156">
    <property type="entry name" value="DHHA1_dom"/>
</dbReference>
<evidence type="ECO:0000256" key="1">
    <source>
        <dbReference type="SAM" id="MobiDB-lite"/>
    </source>
</evidence>
<dbReference type="Gene3D" id="3.10.310.30">
    <property type="match status" value="1"/>
</dbReference>
<dbReference type="GO" id="GO:0016787">
    <property type="term" value="F:hydrolase activity"/>
    <property type="evidence" value="ECO:0007669"/>
    <property type="project" value="UniProtKB-KW"/>
</dbReference>
<name>A0A1V5SDM7_9BACT</name>
<dbReference type="Pfam" id="PF02272">
    <property type="entry name" value="DHHA1"/>
    <property type="match status" value="1"/>
</dbReference>
<dbReference type="InterPro" id="IPR001667">
    <property type="entry name" value="DDH_dom"/>
</dbReference>
<dbReference type="Pfam" id="PF01368">
    <property type="entry name" value="DHH"/>
    <property type="match status" value="1"/>
</dbReference>
<evidence type="ECO:0000259" key="2">
    <source>
        <dbReference type="Pfam" id="PF01368"/>
    </source>
</evidence>
<accession>A0A1V5SDM7</accession>
<feature type="region of interest" description="Disordered" evidence="1">
    <location>
        <begin position="394"/>
        <end position="439"/>
    </location>
</feature>
<proteinExistence type="predicted"/>
<sequence>MEASVKQQASELIKGAQSILLVGHKNPDGDALGSLLALKIVLEKMGKKTDCVTSDAPNKIFNFLPRISEIGRKIEVSDDFIISVDTSSVEIEKIGYKKEDSGKKLVNIVITPRGKGRFSAENISFPQAKPKYDLIISVDTPNIERLGEIAPSLDIFYEIPLINIDHHPSNEKFGKINLVELVATSTSEILVSLFESLSKDNQIIDADVATCLLTGLIYDTSSFQNVNTTPKSLTIAAQLVAAGARQQEIVKNLYKTKSMETLKLWGLVLTKVSEDKENKFLYSSVSREDLEKTGADESALSGVIDELLKSATEVDFALLLSERQGYVHGSLRSIAKGVNVARIAESFGGGGHEVAAAFRVNGTLKDNQQTILEKIAKMQKGNGAEKVGNEPLAKEVKSDENTVAEKSEEMVSPTVEDVETGTKGAEQAEEPEKTEQEQVKEVVFEKSVLEAKVEEVSESETANENELISDAQRVADAILTEPQINSEEPIESKEDDSKEDRDASGRVITKW</sequence>
<dbReference type="EMBL" id="MWBO01000031">
    <property type="protein sequence ID" value="OQA52424.1"/>
    <property type="molecule type" value="Genomic_DNA"/>
</dbReference>
<dbReference type="Gene3D" id="3.90.1640.10">
    <property type="entry name" value="inorganic pyrophosphatase (n-terminal core)"/>
    <property type="match status" value="2"/>
</dbReference>
<dbReference type="EC" id="3.1.-.-" evidence="4"/>
<organism evidence="4">
    <name type="scientific">candidate division WS2 bacterium ADurb.Bin280</name>
    <dbReference type="NCBI Taxonomy" id="1852829"/>
    <lineage>
        <taxon>Bacteria</taxon>
        <taxon>candidate division WS2</taxon>
    </lineage>
</organism>
<feature type="compositionally biased region" description="Basic and acidic residues" evidence="1">
    <location>
        <begin position="430"/>
        <end position="439"/>
    </location>
</feature>
<dbReference type="PANTHER" id="PTHR47618">
    <property type="entry name" value="BIFUNCTIONAL OLIGORIBONUCLEASE AND PAP PHOSPHATASE NRNA"/>
    <property type="match status" value="1"/>
</dbReference>
<dbReference type="AlphaFoldDB" id="A0A1V5SDM7"/>
<reference evidence="4" key="1">
    <citation type="submission" date="2017-02" db="EMBL/GenBank/DDBJ databases">
        <title>Delving into the versatile metabolic prowess of the omnipresent phylum Bacteroidetes.</title>
        <authorList>
            <person name="Nobu M.K."/>
            <person name="Mei R."/>
            <person name="Narihiro T."/>
            <person name="Kuroda K."/>
            <person name="Liu W.-T."/>
        </authorList>
    </citation>
    <scope>NUCLEOTIDE SEQUENCE</scope>
    <source>
        <strain evidence="4">ADurb.Bin280</strain>
    </source>
</reference>
<dbReference type="InterPro" id="IPR051319">
    <property type="entry name" value="Oligoribo/pAp-PDE_c-di-AMP_PDE"/>
</dbReference>
<feature type="domain" description="DHHA1" evidence="3">
    <location>
        <begin position="278"/>
        <end position="377"/>
    </location>
</feature>